<dbReference type="EMBL" id="LTAZ01000013">
    <property type="protein sequence ID" value="KYH24565.1"/>
    <property type="molecule type" value="Genomic_DNA"/>
</dbReference>
<comment type="caution">
    <text evidence="1">The sequence shown here is derived from an EMBL/GenBank/DDBJ whole genome shotgun (WGS) entry which is preliminary data.</text>
</comment>
<dbReference type="PATRIC" id="fig|1008153.3.peg.3741"/>
<keyword evidence="2" id="KW-1185">Reference proteome</keyword>
<evidence type="ECO:0000313" key="2">
    <source>
        <dbReference type="Proteomes" id="UP000075321"/>
    </source>
</evidence>
<name>A0A151AAA1_9EURY</name>
<dbReference type="AlphaFoldDB" id="A0A151AAA1"/>
<dbReference type="Proteomes" id="UP000075321">
    <property type="component" value="Unassembled WGS sequence"/>
</dbReference>
<protein>
    <submittedName>
        <fullName evidence="1">Uncharacterized protein</fullName>
    </submittedName>
</protein>
<proteinExistence type="predicted"/>
<reference evidence="1 2" key="1">
    <citation type="submission" date="2016-02" db="EMBL/GenBank/DDBJ databases">
        <title>Genome sequence of Halalkalicoccus paucihalophilus DSM 24557.</title>
        <authorList>
            <person name="Poehlein A."/>
            <person name="Daniel R."/>
        </authorList>
    </citation>
    <scope>NUCLEOTIDE SEQUENCE [LARGE SCALE GENOMIC DNA]</scope>
    <source>
        <strain evidence="1 2">DSM 24557</strain>
    </source>
</reference>
<gene>
    <name evidence="1" type="ORF">HAPAU_35480</name>
</gene>
<sequence length="69" mass="7657">MARVTPLDGTVFAKDAGPITERFLNQIIVINCSPEWADDRLNLLGELWCGFLRGAGFEFLSDKPTLCRG</sequence>
<evidence type="ECO:0000313" key="1">
    <source>
        <dbReference type="EMBL" id="KYH24565.1"/>
    </source>
</evidence>
<organism evidence="1 2">
    <name type="scientific">Halalkalicoccus paucihalophilus</name>
    <dbReference type="NCBI Taxonomy" id="1008153"/>
    <lineage>
        <taxon>Archaea</taxon>
        <taxon>Methanobacteriati</taxon>
        <taxon>Methanobacteriota</taxon>
        <taxon>Stenosarchaea group</taxon>
        <taxon>Halobacteria</taxon>
        <taxon>Halobacteriales</taxon>
        <taxon>Halococcaceae</taxon>
        <taxon>Halalkalicoccus</taxon>
    </lineage>
</organism>
<accession>A0A151AAA1</accession>